<feature type="signal peptide" evidence="1">
    <location>
        <begin position="1"/>
        <end position="26"/>
    </location>
</feature>
<reference evidence="2 3" key="1">
    <citation type="journal article" date="2020" name="Cell Host Microbe">
        <title>Functional and Genomic Variation between Human-Derived Isolates of Lachnospiraceae Reveals Inter- and Intra-Species Diversity.</title>
        <authorList>
            <person name="Sorbara M.T."/>
            <person name="Littmann E.R."/>
            <person name="Fontana E."/>
            <person name="Moody T.U."/>
            <person name="Kohout C.E."/>
            <person name="Gjonbalaj M."/>
            <person name="Eaton V."/>
            <person name="Seok R."/>
            <person name="Leiner I.M."/>
            <person name="Pamer E.G."/>
        </authorList>
    </citation>
    <scope>NUCLEOTIDE SEQUENCE [LARGE SCALE GENOMIC DNA]</scope>
    <source>
        <strain evidence="2 3">MSK.14.16</strain>
    </source>
</reference>
<evidence type="ECO:0000256" key="1">
    <source>
        <dbReference type="SAM" id="SignalP"/>
    </source>
</evidence>
<comment type="caution">
    <text evidence="2">The sequence shown here is derived from an EMBL/GenBank/DDBJ whole genome shotgun (WGS) entry which is preliminary data.</text>
</comment>
<accession>A0ABX2GWV8</accession>
<keyword evidence="3" id="KW-1185">Reference proteome</keyword>
<dbReference type="RefSeq" id="WP_022118425.1">
    <property type="nucleotide sequence ID" value="NZ_JAAWUU010000001.1"/>
</dbReference>
<dbReference type="InterPro" id="IPR050490">
    <property type="entry name" value="Bact_solute-bd_prot1"/>
</dbReference>
<dbReference type="Pfam" id="PF13416">
    <property type="entry name" value="SBP_bac_8"/>
    <property type="match status" value="1"/>
</dbReference>
<dbReference type="EMBL" id="JAAWUZ010000021">
    <property type="protein sequence ID" value="NSG30088.1"/>
    <property type="molecule type" value="Genomic_DNA"/>
</dbReference>
<name>A0ABX2GWV8_9FIRM</name>
<keyword evidence="1" id="KW-0732">Signal</keyword>
<evidence type="ECO:0000313" key="2">
    <source>
        <dbReference type="EMBL" id="NSG30088.1"/>
    </source>
</evidence>
<dbReference type="SUPFAM" id="SSF53850">
    <property type="entry name" value="Periplasmic binding protein-like II"/>
    <property type="match status" value="1"/>
</dbReference>
<evidence type="ECO:0000313" key="3">
    <source>
        <dbReference type="Proteomes" id="UP000821846"/>
    </source>
</evidence>
<dbReference type="Proteomes" id="UP000821846">
    <property type="component" value="Unassembled WGS sequence"/>
</dbReference>
<sequence length="454" mass="51276">MRSVMKRICLSLAVIAVLIFTGCGQKKTKDPITVTLWHVYGGQTESPLNDLIDQFNETIGKEENIWVQVGSVTNTNTIHENVLASAFGDPGASELPDMFVSYPKTVLAMPDDTVLVDYCDYFTKEELDEFIPAFLEEGVIHDRLSILPVAKSTEVMFVNKTAFDRFAKETGADIEDLRTWEGLFAMSEQYAEWTDNKTPKIPHDGKNFFVHDYHFNYFQVGVESLGENFFKGENLAFGPEFETAWEPYAKAALSGGVWLRSGYATEPLRTGDSIVSVASSASVLYYSDEVTYEDNTSEKIEIVAMPCPVFSTGEKMVMQRGAGICTVKSTPDKEKACITFLKWLTETRKNVEFVTSLGYMPVKQEAFDACLPEAIKELSDPMYVSLYQAFLDTQENYTFYTAPQLDSYLDLETRFEELVRKVLSVKRQQCINKPENIDKLVKETLADFKVAYTQ</sequence>
<dbReference type="PANTHER" id="PTHR43649">
    <property type="entry name" value="ARABINOSE-BINDING PROTEIN-RELATED"/>
    <property type="match status" value="1"/>
</dbReference>
<gene>
    <name evidence="2" type="ORF">HFM93_07320</name>
</gene>
<feature type="chain" id="PRO_5046876240" evidence="1">
    <location>
        <begin position="27"/>
        <end position="454"/>
    </location>
</feature>
<dbReference type="Gene3D" id="3.40.190.10">
    <property type="entry name" value="Periplasmic binding protein-like II"/>
    <property type="match status" value="1"/>
</dbReference>
<protein>
    <submittedName>
        <fullName evidence="2">Extracellular solute-binding protein</fullName>
    </submittedName>
</protein>
<organism evidence="2 3">
    <name type="scientific">Faecalicatena fissicatena</name>
    <dbReference type="NCBI Taxonomy" id="290055"/>
    <lineage>
        <taxon>Bacteria</taxon>
        <taxon>Bacillati</taxon>
        <taxon>Bacillota</taxon>
        <taxon>Clostridia</taxon>
        <taxon>Lachnospirales</taxon>
        <taxon>Lachnospiraceae</taxon>
        <taxon>Faecalicatena</taxon>
    </lineage>
</organism>
<dbReference type="PROSITE" id="PS51257">
    <property type="entry name" value="PROKAR_LIPOPROTEIN"/>
    <property type="match status" value="1"/>
</dbReference>
<proteinExistence type="predicted"/>
<dbReference type="InterPro" id="IPR006059">
    <property type="entry name" value="SBP"/>
</dbReference>
<dbReference type="PANTHER" id="PTHR43649:SF12">
    <property type="entry name" value="DIACETYLCHITOBIOSE BINDING PROTEIN DASA"/>
    <property type="match status" value="1"/>
</dbReference>